<organism evidence="1 2">
    <name type="scientific">Nothophoma quercina</name>
    <dbReference type="NCBI Taxonomy" id="749835"/>
    <lineage>
        <taxon>Eukaryota</taxon>
        <taxon>Fungi</taxon>
        <taxon>Dikarya</taxon>
        <taxon>Ascomycota</taxon>
        <taxon>Pezizomycotina</taxon>
        <taxon>Dothideomycetes</taxon>
        <taxon>Pleosporomycetidae</taxon>
        <taxon>Pleosporales</taxon>
        <taxon>Pleosporineae</taxon>
        <taxon>Didymellaceae</taxon>
        <taxon>Nothophoma</taxon>
    </lineage>
</organism>
<name>A0ABR3RMW6_9PLEO</name>
<dbReference type="EMBL" id="JAKIXB020000009">
    <property type="protein sequence ID" value="KAL1605768.1"/>
    <property type="molecule type" value="Genomic_DNA"/>
</dbReference>
<sequence>MRPWCKNNDDAVYWKYEETKEIAYKARQLAEATHTFEVQARCEYWTGRACAETDDLLAAEQHLKWAKLLDVPDRKASLDHGRMHGLTSKERRDLDEMLRVVTERIDARDQGVQVRTLQEELEALQSAPLSLRGFELKKLTQQEQVYIKYGKNMRPLSPISESSARSLLLIDEVTLPACSTP</sequence>
<accession>A0ABR3RMW6</accession>
<keyword evidence="2" id="KW-1185">Reference proteome</keyword>
<gene>
    <name evidence="1" type="ORF">SLS59_003572</name>
</gene>
<evidence type="ECO:0000313" key="1">
    <source>
        <dbReference type="EMBL" id="KAL1605768.1"/>
    </source>
</evidence>
<reference evidence="1 2" key="1">
    <citation type="submission" date="2024-02" db="EMBL/GenBank/DDBJ databases">
        <title>De novo assembly and annotation of 12 fungi associated with fruit tree decline syndrome in Ontario, Canada.</title>
        <authorList>
            <person name="Sulman M."/>
            <person name="Ellouze W."/>
            <person name="Ilyukhin E."/>
        </authorList>
    </citation>
    <scope>NUCLEOTIDE SEQUENCE [LARGE SCALE GENOMIC DNA]</scope>
    <source>
        <strain evidence="1 2">M97-236</strain>
    </source>
</reference>
<dbReference type="Proteomes" id="UP001521222">
    <property type="component" value="Unassembled WGS sequence"/>
</dbReference>
<proteinExistence type="predicted"/>
<evidence type="ECO:0000313" key="2">
    <source>
        <dbReference type="Proteomes" id="UP001521222"/>
    </source>
</evidence>
<protein>
    <submittedName>
        <fullName evidence="1">Uncharacterized protein</fullName>
    </submittedName>
</protein>
<comment type="caution">
    <text evidence="1">The sequence shown here is derived from an EMBL/GenBank/DDBJ whole genome shotgun (WGS) entry which is preliminary data.</text>
</comment>